<dbReference type="InterPro" id="IPR029063">
    <property type="entry name" value="SAM-dependent_MTases_sf"/>
</dbReference>
<evidence type="ECO:0000256" key="1">
    <source>
        <dbReference type="ARBA" id="ARBA00004496"/>
    </source>
</evidence>
<dbReference type="PANTHER" id="PTHR11579:SF0">
    <property type="entry name" value="PROTEIN-L-ISOASPARTATE(D-ASPARTATE) O-METHYLTRANSFERASE"/>
    <property type="match status" value="1"/>
</dbReference>
<dbReference type="GO" id="GO:0005737">
    <property type="term" value="C:cytoplasm"/>
    <property type="evidence" value="ECO:0007669"/>
    <property type="project" value="UniProtKB-SubCell"/>
</dbReference>
<evidence type="ECO:0000256" key="10">
    <source>
        <dbReference type="ARBA" id="ARBA00031323"/>
    </source>
</evidence>
<keyword evidence="7" id="KW-0808">Transferase</keyword>
<dbReference type="PROSITE" id="PS01279">
    <property type="entry name" value="PCMT"/>
    <property type="match status" value="1"/>
</dbReference>
<dbReference type="EC" id="2.1.1.77" evidence="3"/>
<evidence type="ECO:0000313" key="12">
    <source>
        <dbReference type="EMBL" id="MDA0567710.1"/>
    </source>
</evidence>
<dbReference type="Pfam" id="PF01135">
    <property type="entry name" value="PCMT"/>
    <property type="match status" value="1"/>
</dbReference>
<keyword evidence="8" id="KW-0949">S-adenosyl-L-methionine</keyword>
<dbReference type="SUPFAM" id="SSF53335">
    <property type="entry name" value="S-adenosyl-L-methionine-dependent methyltransferases"/>
    <property type="match status" value="1"/>
</dbReference>
<comment type="similarity">
    <text evidence="2">Belongs to the methyltransferase superfamily. L-isoaspartyl/D-aspartyl protein methyltransferase family.</text>
</comment>
<keyword evidence="5" id="KW-0963">Cytoplasm</keyword>
<dbReference type="RefSeq" id="WP_270074949.1">
    <property type="nucleotide sequence ID" value="NZ_JAJAQC010000073.1"/>
</dbReference>
<evidence type="ECO:0000256" key="4">
    <source>
        <dbReference type="ARBA" id="ARBA00013346"/>
    </source>
</evidence>
<organism evidence="12 13">
    <name type="scientific">Streptomonospora mangrovi</name>
    <dbReference type="NCBI Taxonomy" id="2883123"/>
    <lineage>
        <taxon>Bacteria</taxon>
        <taxon>Bacillati</taxon>
        <taxon>Actinomycetota</taxon>
        <taxon>Actinomycetes</taxon>
        <taxon>Streptosporangiales</taxon>
        <taxon>Nocardiopsidaceae</taxon>
        <taxon>Streptomonospora</taxon>
    </lineage>
</organism>
<dbReference type="GO" id="GO:0004719">
    <property type="term" value="F:protein-L-isoaspartate (D-aspartate) O-methyltransferase activity"/>
    <property type="evidence" value="ECO:0007669"/>
    <property type="project" value="UniProtKB-EC"/>
</dbReference>
<evidence type="ECO:0000256" key="7">
    <source>
        <dbReference type="ARBA" id="ARBA00022679"/>
    </source>
</evidence>
<proteinExistence type="inferred from homology"/>
<comment type="caution">
    <text evidence="12">The sequence shown here is derived from an EMBL/GenBank/DDBJ whole genome shotgun (WGS) entry which is preliminary data.</text>
</comment>
<evidence type="ECO:0000256" key="6">
    <source>
        <dbReference type="ARBA" id="ARBA00022603"/>
    </source>
</evidence>
<dbReference type="Proteomes" id="UP001140076">
    <property type="component" value="Unassembled WGS sequence"/>
</dbReference>
<reference evidence="12" key="1">
    <citation type="submission" date="2021-10" db="EMBL/GenBank/DDBJ databases">
        <title>Streptomonospora sp. nov., isolated from mangrove soil.</title>
        <authorList>
            <person name="Chen X."/>
            <person name="Ge X."/>
            <person name="Liu W."/>
        </authorList>
    </citation>
    <scope>NUCLEOTIDE SEQUENCE</scope>
    <source>
        <strain evidence="12">S1-112</strain>
    </source>
</reference>
<evidence type="ECO:0000256" key="5">
    <source>
        <dbReference type="ARBA" id="ARBA00022490"/>
    </source>
</evidence>
<dbReference type="EMBL" id="JAJAQC010000073">
    <property type="protein sequence ID" value="MDA0567710.1"/>
    <property type="molecule type" value="Genomic_DNA"/>
</dbReference>
<name>A0A9X3NVK8_9ACTN</name>
<dbReference type="Gene3D" id="3.40.50.150">
    <property type="entry name" value="Vaccinia Virus protein VP39"/>
    <property type="match status" value="1"/>
</dbReference>
<keyword evidence="13" id="KW-1185">Reference proteome</keyword>
<evidence type="ECO:0000256" key="8">
    <source>
        <dbReference type="ARBA" id="ARBA00022691"/>
    </source>
</evidence>
<dbReference type="AlphaFoldDB" id="A0A9X3NVK8"/>
<keyword evidence="6 12" id="KW-0489">Methyltransferase</keyword>
<protein>
    <recommendedName>
        <fullName evidence="4">Protein-L-isoaspartate O-methyltransferase</fullName>
        <ecNumber evidence="3">2.1.1.77</ecNumber>
    </recommendedName>
    <alternativeName>
        <fullName evidence="11">L-isoaspartyl protein carboxyl methyltransferase</fullName>
    </alternativeName>
    <alternativeName>
        <fullName evidence="9">Protein L-isoaspartyl methyltransferase</fullName>
    </alternativeName>
    <alternativeName>
        <fullName evidence="10">Protein-beta-aspartate methyltransferase</fullName>
    </alternativeName>
</protein>
<accession>A0A9X3NVK8</accession>
<dbReference type="InterPro" id="IPR000682">
    <property type="entry name" value="PCMT"/>
</dbReference>
<dbReference type="PANTHER" id="PTHR11579">
    <property type="entry name" value="PROTEIN-L-ISOASPARTATE O-METHYLTRANSFERASE"/>
    <property type="match status" value="1"/>
</dbReference>
<evidence type="ECO:0000313" key="13">
    <source>
        <dbReference type="Proteomes" id="UP001140076"/>
    </source>
</evidence>
<evidence type="ECO:0000256" key="2">
    <source>
        <dbReference type="ARBA" id="ARBA00005369"/>
    </source>
</evidence>
<evidence type="ECO:0000256" key="3">
    <source>
        <dbReference type="ARBA" id="ARBA00011890"/>
    </source>
</evidence>
<gene>
    <name evidence="12" type="ORF">LG943_25805</name>
</gene>
<evidence type="ECO:0000256" key="11">
    <source>
        <dbReference type="ARBA" id="ARBA00031350"/>
    </source>
</evidence>
<evidence type="ECO:0000256" key="9">
    <source>
        <dbReference type="ARBA" id="ARBA00030757"/>
    </source>
</evidence>
<dbReference type="GO" id="GO:0032259">
    <property type="term" value="P:methylation"/>
    <property type="evidence" value="ECO:0007669"/>
    <property type="project" value="UniProtKB-KW"/>
</dbReference>
<comment type="subcellular location">
    <subcellularLocation>
        <location evidence="1">Cytoplasm</location>
    </subcellularLocation>
</comment>
<sequence length="381" mass="41332">MTPLRELQARLARGVPPEWRAAFLAVPRHEFIPETVWIREEGKPVPVRRSDSPEKWLAVCYTDEPIAVQLDDGDGSGRGYVSSSASMPGVVALMLEAAELSPGVRVLEIGTGTGFNAALVATRVGAENVTTVEIDPGLAVAARTALTSAGWPVEVVIGDGTTGYAANAPYDRILSTAAVHAVPRPWIEQTAPGGKVVTPWATAFHSGALLRLRVADDGTASGRFDGDAGFMWVRGQRTPHGSVEDRVRPEHDFTETVTGLHPYGPVGDFSASFAIGLRVPGMTSTLVHDDDDPATRRYTVYLMDPGSGSWASWRILPEGAKNPEYPEYTVRQHGPRRLFDELDRAHRWWREAGSPEYTRFGLTTTPEGQSVWLDDPANVVA</sequence>
<dbReference type="CDD" id="cd02440">
    <property type="entry name" value="AdoMet_MTases"/>
    <property type="match status" value="1"/>
</dbReference>